<organism evidence="2 3">
    <name type="scientific">Bifidobacterium psychraerophilum</name>
    <dbReference type="NCBI Taxonomy" id="218140"/>
    <lineage>
        <taxon>Bacteria</taxon>
        <taxon>Bacillati</taxon>
        <taxon>Actinomycetota</taxon>
        <taxon>Actinomycetes</taxon>
        <taxon>Bifidobacteriales</taxon>
        <taxon>Bifidobacteriaceae</taxon>
        <taxon>Bifidobacterium</taxon>
    </lineage>
</organism>
<dbReference type="EMBL" id="JGZI01000010">
    <property type="protein sequence ID" value="KFI81439.1"/>
    <property type="molecule type" value="Genomic_DNA"/>
</dbReference>
<proteinExistence type="predicted"/>
<reference evidence="2 3" key="1">
    <citation type="submission" date="2014-03" db="EMBL/GenBank/DDBJ databases">
        <title>Genomics of Bifidobacteria.</title>
        <authorList>
            <person name="Ventura M."/>
            <person name="Milani C."/>
            <person name="Lugli G.A."/>
        </authorList>
    </citation>
    <scope>NUCLEOTIDE SEQUENCE [LARGE SCALE GENOMIC DNA]</scope>
    <source>
        <strain evidence="2 3">LMG 21775</strain>
    </source>
</reference>
<accession>A0A087CDT9</accession>
<dbReference type="Gene3D" id="3.90.950.20">
    <property type="entry name" value="CinA-like"/>
    <property type="match status" value="1"/>
</dbReference>
<dbReference type="STRING" id="218140.BPSY_1847"/>
<dbReference type="AlphaFoldDB" id="A0A087CDT9"/>
<dbReference type="SUPFAM" id="SSF142433">
    <property type="entry name" value="CinA-like"/>
    <property type="match status" value="1"/>
</dbReference>
<keyword evidence="3" id="KW-1185">Reference proteome</keyword>
<evidence type="ECO:0000313" key="3">
    <source>
        <dbReference type="Proteomes" id="UP000029050"/>
    </source>
</evidence>
<dbReference type="InterPro" id="IPR036653">
    <property type="entry name" value="CinA-like_C"/>
</dbReference>
<dbReference type="GeneID" id="98301041"/>
<dbReference type="InterPro" id="IPR008136">
    <property type="entry name" value="CinA_C"/>
</dbReference>
<dbReference type="NCBIfam" id="TIGR00199">
    <property type="entry name" value="PncC_domain"/>
    <property type="match status" value="1"/>
</dbReference>
<evidence type="ECO:0000259" key="1">
    <source>
        <dbReference type="Pfam" id="PF02464"/>
    </source>
</evidence>
<dbReference type="eggNOG" id="COG1546">
    <property type="taxonomic scope" value="Bacteria"/>
</dbReference>
<dbReference type="RefSeq" id="WP_033495228.1">
    <property type="nucleotide sequence ID" value="NZ_JGZI01000010.1"/>
</dbReference>
<gene>
    <name evidence="2" type="ORF">BPSY_1847</name>
</gene>
<name>A0A087CDT9_9BIFI</name>
<protein>
    <submittedName>
        <fullName evidence="2">Competence/damage-inducible protein CinA domain protein</fullName>
    </submittedName>
</protein>
<dbReference type="Proteomes" id="UP000029050">
    <property type="component" value="Unassembled WGS sequence"/>
</dbReference>
<dbReference type="Pfam" id="PF02464">
    <property type="entry name" value="CinA"/>
    <property type="match status" value="1"/>
</dbReference>
<sequence>MSRSARRPSDGIASRILAACLREHCFIAAAESLTGGLLADAFVRVPGASAVFLGSAVTYDIRAKQSILGVDAELLRTRGAVDPEVARHMASSTARLYGNDDTVDRVIGLSTTGVAGPGPDGDKAAGLVYIALAFPDASALRHGGERKDGVYVRELHLEGSREDVRESTVLEVLGTLSKLLDA</sequence>
<comment type="caution">
    <text evidence="2">The sequence shown here is derived from an EMBL/GenBank/DDBJ whole genome shotgun (WGS) entry which is preliminary data.</text>
</comment>
<dbReference type="OrthoDB" id="1253990at2"/>
<evidence type="ECO:0000313" key="2">
    <source>
        <dbReference type="EMBL" id="KFI81439.1"/>
    </source>
</evidence>
<feature type="domain" description="CinA C-terminal" evidence="1">
    <location>
        <begin position="12"/>
        <end position="179"/>
    </location>
</feature>